<accession>A0A0R3PLG1</accession>
<dbReference type="WBParaSite" id="ACOC_0000559301-mRNA-1">
    <property type="protein sequence ID" value="ACOC_0000559301-mRNA-1"/>
    <property type="gene ID" value="ACOC_0000559301"/>
</dbReference>
<keyword evidence="2" id="KW-1185">Reference proteome</keyword>
<sequence length="70" mass="7654">MEDLLAPARVARRSTGLQVIQVTGDAMHVYVIPVISSPLPLYSRDTQSCEYSTVAFAPRISKPYVASTID</sequence>
<organism evidence="3">
    <name type="scientific">Angiostrongylus costaricensis</name>
    <name type="common">Nematode worm</name>
    <dbReference type="NCBI Taxonomy" id="334426"/>
    <lineage>
        <taxon>Eukaryota</taxon>
        <taxon>Metazoa</taxon>
        <taxon>Ecdysozoa</taxon>
        <taxon>Nematoda</taxon>
        <taxon>Chromadorea</taxon>
        <taxon>Rhabditida</taxon>
        <taxon>Rhabditina</taxon>
        <taxon>Rhabditomorpha</taxon>
        <taxon>Strongyloidea</taxon>
        <taxon>Metastrongylidae</taxon>
        <taxon>Angiostrongylus</taxon>
    </lineage>
</organism>
<protein>
    <submittedName>
        <fullName evidence="3">DUF5753 domain-containing protein</fullName>
    </submittedName>
</protein>
<name>A0A0R3PLG1_ANGCS</name>
<evidence type="ECO:0000313" key="1">
    <source>
        <dbReference type="EMBL" id="VDM57179.1"/>
    </source>
</evidence>
<proteinExistence type="predicted"/>
<dbReference type="Proteomes" id="UP000267027">
    <property type="component" value="Unassembled WGS sequence"/>
</dbReference>
<dbReference type="AlphaFoldDB" id="A0A0R3PLG1"/>
<evidence type="ECO:0000313" key="2">
    <source>
        <dbReference type="Proteomes" id="UP000267027"/>
    </source>
</evidence>
<reference evidence="3" key="1">
    <citation type="submission" date="2017-02" db="UniProtKB">
        <authorList>
            <consortium name="WormBaseParasite"/>
        </authorList>
    </citation>
    <scope>IDENTIFICATION</scope>
</reference>
<evidence type="ECO:0000313" key="3">
    <source>
        <dbReference type="WBParaSite" id="ACOC_0000559301-mRNA-1"/>
    </source>
</evidence>
<gene>
    <name evidence="1" type="ORF">ACOC_LOCUS5594</name>
</gene>
<reference evidence="1 2" key="2">
    <citation type="submission" date="2018-11" db="EMBL/GenBank/DDBJ databases">
        <authorList>
            <consortium name="Pathogen Informatics"/>
        </authorList>
    </citation>
    <scope>NUCLEOTIDE SEQUENCE [LARGE SCALE GENOMIC DNA]</scope>
    <source>
        <strain evidence="1 2">Costa Rica</strain>
    </source>
</reference>
<dbReference type="EMBL" id="UYYA01003881">
    <property type="protein sequence ID" value="VDM57179.1"/>
    <property type="molecule type" value="Genomic_DNA"/>
</dbReference>